<keyword evidence="1" id="KW-0614">Plasmid</keyword>
<gene>
    <name evidence="1" type="ordered locus">CNE_BB1p07430</name>
</gene>
<name>F8GXU0_CUPNN</name>
<evidence type="ECO:0000313" key="1">
    <source>
        <dbReference type="EMBL" id="AEI82160.1"/>
    </source>
</evidence>
<geneLocation type="plasmid" evidence="1 2">
    <name>pBB1</name>
</geneLocation>
<sequence length="82" mass="9117">MLSSETASILMRTFYVQFVESGKDATKAFEAAEQALHFVSALVHLAIIFPWFKAIAFGRNDGNEAQVECELSRLIALICLVH</sequence>
<dbReference type="KEGG" id="cnc:CNE_BB1p07430"/>
<dbReference type="AlphaFoldDB" id="F8GXU0"/>
<protein>
    <submittedName>
        <fullName evidence="1">Uncharacterized protein</fullName>
    </submittedName>
</protein>
<dbReference type="Proteomes" id="UP000006798">
    <property type="component" value="Plasmid pBB1"/>
</dbReference>
<accession>F8GXU0</accession>
<organism evidence="1 2">
    <name type="scientific">Cupriavidus necator (strain ATCC 43291 / DSM 13513 / CCUG 52238 / LMG 8453 / N-1)</name>
    <name type="common">Ralstonia eutropha</name>
    <dbReference type="NCBI Taxonomy" id="1042878"/>
    <lineage>
        <taxon>Bacteria</taxon>
        <taxon>Pseudomonadati</taxon>
        <taxon>Pseudomonadota</taxon>
        <taxon>Betaproteobacteria</taxon>
        <taxon>Burkholderiales</taxon>
        <taxon>Burkholderiaceae</taxon>
        <taxon>Cupriavidus</taxon>
    </lineage>
</organism>
<dbReference type="HOGENOM" id="CLU_2552554_0_0_4"/>
<reference evidence="1 2" key="1">
    <citation type="journal article" date="2011" name="J. Bacteriol.">
        <title>Complete genome sequence of the type strain Cupriavidus necator N-1.</title>
        <authorList>
            <person name="Poehlein A."/>
            <person name="Kusian B."/>
            <person name="Friedrich B."/>
            <person name="Daniel R."/>
            <person name="Bowien B."/>
        </authorList>
    </citation>
    <scope>NUCLEOTIDE SEQUENCE [LARGE SCALE GENOMIC DNA]</scope>
    <source>
        <strain evidence="2">ATCC 43291 / DSM 13513 / CCUG 52238 / LMG 8453 / N-1</strain>
        <plasmid evidence="1 2">pBB1</plasmid>
    </source>
</reference>
<dbReference type="EMBL" id="CP002879">
    <property type="protein sequence ID" value="AEI82160.1"/>
    <property type="molecule type" value="Genomic_DNA"/>
</dbReference>
<evidence type="ECO:0000313" key="2">
    <source>
        <dbReference type="Proteomes" id="UP000006798"/>
    </source>
</evidence>
<proteinExistence type="predicted"/>